<evidence type="ECO:0000313" key="2">
    <source>
        <dbReference type="Proteomes" id="UP001054252"/>
    </source>
</evidence>
<protein>
    <submittedName>
        <fullName evidence="1">Uncharacterized protein</fullName>
    </submittedName>
</protein>
<dbReference type="PANTHER" id="PTHR33116">
    <property type="entry name" value="REVERSE TRANSCRIPTASE ZINC-BINDING DOMAIN-CONTAINING PROTEIN-RELATED-RELATED"/>
    <property type="match status" value="1"/>
</dbReference>
<comment type="caution">
    <text evidence="1">The sequence shown here is derived from an EMBL/GenBank/DDBJ whole genome shotgun (WGS) entry which is preliminary data.</text>
</comment>
<accession>A0AAV5IRG8</accession>
<dbReference type="Proteomes" id="UP001054252">
    <property type="component" value="Unassembled WGS sequence"/>
</dbReference>
<gene>
    <name evidence="1" type="ORF">SLEP1_g13725</name>
</gene>
<evidence type="ECO:0000313" key="1">
    <source>
        <dbReference type="EMBL" id="GKV01145.1"/>
    </source>
</evidence>
<name>A0AAV5IRG8_9ROSI</name>
<reference evidence="1 2" key="1">
    <citation type="journal article" date="2021" name="Commun. Biol.">
        <title>The genome of Shorea leprosula (Dipterocarpaceae) highlights the ecological relevance of drought in aseasonal tropical rainforests.</title>
        <authorList>
            <person name="Ng K.K.S."/>
            <person name="Kobayashi M.J."/>
            <person name="Fawcett J.A."/>
            <person name="Hatakeyama M."/>
            <person name="Paape T."/>
            <person name="Ng C.H."/>
            <person name="Ang C.C."/>
            <person name="Tnah L.H."/>
            <person name="Lee C.T."/>
            <person name="Nishiyama T."/>
            <person name="Sese J."/>
            <person name="O'Brien M.J."/>
            <person name="Copetti D."/>
            <person name="Mohd Noor M.I."/>
            <person name="Ong R.C."/>
            <person name="Putra M."/>
            <person name="Sireger I.Z."/>
            <person name="Indrioko S."/>
            <person name="Kosugi Y."/>
            <person name="Izuno A."/>
            <person name="Isagi Y."/>
            <person name="Lee S.L."/>
            <person name="Shimizu K.K."/>
        </authorList>
    </citation>
    <scope>NUCLEOTIDE SEQUENCE [LARGE SCALE GENOMIC DNA]</scope>
    <source>
        <strain evidence="1">214</strain>
    </source>
</reference>
<sequence>MVNYNKSEIFCCGLSVTEIQQLVDRFGFKLSTLPVRYLGVPVITGKLTCKDLRPLIEKILTS</sequence>
<proteinExistence type="predicted"/>
<dbReference type="EMBL" id="BPVZ01000016">
    <property type="protein sequence ID" value="GKV01145.1"/>
    <property type="molecule type" value="Genomic_DNA"/>
</dbReference>
<dbReference type="PANTHER" id="PTHR33116:SF80">
    <property type="entry name" value="REVERSE TRANSCRIPTASE ZINC-BINDING DOMAIN-CONTAINING PROTEIN"/>
    <property type="match status" value="1"/>
</dbReference>
<keyword evidence="2" id="KW-1185">Reference proteome</keyword>
<dbReference type="AlphaFoldDB" id="A0AAV5IRG8"/>
<organism evidence="1 2">
    <name type="scientific">Rubroshorea leprosula</name>
    <dbReference type="NCBI Taxonomy" id="152421"/>
    <lineage>
        <taxon>Eukaryota</taxon>
        <taxon>Viridiplantae</taxon>
        <taxon>Streptophyta</taxon>
        <taxon>Embryophyta</taxon>
        <taxon>Tracheophyta</taxon>
        <taxon>Spermatophyta</taxon>
        <taxon>Magnoliopsida</taxon>
        <taxon>eudicotyledons</taxon>
        <taxon>Gunneridae</taxon>
        <taxon>Pentapetalae</taxon>
        <taxon>rosids</taxon>
        <taxon>malvids</taxon>
        <taxon>Malvales</taxon>
        <taxon>Dipterocarpaceae</taxon>
        <taxon>Rubroshorea</taxon>
    </lineage>
</organism>